<proteinExistence type="predicted"/>
<gene>
    <name evidence="1" type="ORF">Vadar_022998</name>
</gene>
<evidence type="ECO:0000313" key="2">
    <source>
        <dbReference type="Proteomes" id="UP000828048"/>
    </source>
</evidence>
<dbReference type="Proteomes" id="UP000828048">
    <property type="component" value="Chromosome 6"/>
</dbReference>
<reference evidence="1 2" key="1">
    <citation type="journal article" date="2021" name="Hortic Res">
        <title>High-quality reference genome and annotation aids understanding of berry development for evergreen blueberry (Vaccinium darrowii).</title>
        <authorList>
            <person name="Yu J."/>
            <person name="Hulse-Kemp A.M."/>
            <person name="Babiker E."/>
            <person name="Staton M."/>
        </authorList>
    </citation>
    <scope>NUCLEOTIDE SEQUENCE [LARGE SCALE GENOMIC DNA]</scope>
    <source>
        <strain evidence="2">cv. NJ 8807/NJ 8810</strain>
        <tissue evidence="1">Young leaf</tissue>
    </source>
</reference>
<comment type="caution">
    <text evidence="1">The sequence shown here is derived from an EMBL/GenBank/DDBJ whole genome shotgun (WGS) entry which is preliminary data.</text>
</comment>
<organism evidence="1 2">
    <name type="scientific">Vaccinium darrowii</name>
    <dbReference type="NCBI Taxonomy" id="229202"/>
    <lineage>
        <taxon>Eukaryota</taxon>
        <taxon>Viridiplantae</taxon>
        <taxon>Streptophyta</taxon>
        <taxon>Embryophyta</taxon>
        <taxon>Tracheophyta</taxon>
        <taxon>Spermatophyta</taxon>
        <taxon>Magnoliopsida</taxon>
        <taxon>eudicotyledons</taxon>
        <taxon>Gunneridae</taxon>
        <taxon>Pentapetalae</taxon>
        <taxon>asterids</taxon>
        <taxon>Ericales</taxon>
        <taxon>Ericaceae</taxon>
        <taxon>Vaccinioideae</taxon>
        <taxon>Vaccinieae</taxon>
        <taxon>Vaccinium</taxon>
    </lineage>
</organism>
<sequence>MATGVAEIIDANLLRPNKEEYAANVLCVSAIMELALRCSAEAPEERMNMRDVLEKLKKIKLLIISLSHTSPRTSNEFERAYKPPPKQSLYSATHFSTRYPGKYDCPKKKSINISHAKVKNMLQQATTEPLKFLEKAIPPLDGPMVLDSQNSIRASQAKKGTPKKSAAAPGSTSASDKVPVATVHKKTVARSKGTASAEERAVKRVKISEVHTIEDDLPDQTLQQPDTSKVEGSSHPFSPILVKEDGNVILEDDSVAENARLAMGLLPVDDSRREVPDVPESPVAEETSQEDVVGTPDEGDDSERTLVPEKSADQTLLSQPEGSGVPEITP</sequence>
<protein>
    <submittedName>
        <fullName evidence="1">Uncharacterized protein</fullName>
    </submittedName>
</protein>
<name>A0ACB7XBL7_9ERIC</name>
<accession>A0ACB7XBL7</accession>
<dbReference type="EMBL" id="CM037156">
    <property type="protein sequence ID" value="KAH7838182.1"/>
    <property type="molecule type" value="Genomic_DNA"/>
</dbReference>
<evidence type="ECO:0000313" key="1">
    <source>
        <dbReference type="EMBL" id="KAH7838182.1"/>
    </source>
</evidence>
<keyword evidence="2" id="KW-1185">Reference proteome</keyword>